<dbReference type="InterPro" id="IPR003154">
    <property type="entry name" value="S1/P1nuclease"/>
</dbReference>
<sequence>MALAFEESGHTMVAQLMVPFLKDGARSELERLYGEDWSREIVSRAAMVQADLNRPQNKSMIPLQLTLFEQGDETFQPDKHCPNNRCSVGAVLESREVLLRSSFSDADKRQATIYLMHYALQMHIPVNSGLKRDDGGRKIYLKDDDLQPVNLAWIWNHDLYRQMDKRWFTYAQELYRDIEKVDPQAWVESMNPADWALEAHEIAEAEVYPLAAEGRYSAQLKRAGTAVLEEQLKKAAYRTASLFNEMFPPEDAPDMAESEAEG</sequence>
<keyword evidence="6" id="KW-0325">Glycoprotein</keyword>
<dbReference type="GO" id="GO:0006308">
    <property type="term" value="P:DNA catabolic process"/>
    <property type="evidence" value="ECO:0007669"/>
    <property type="project" value="InterPro"/>
</dbReference>
<dbReference type="InterPro" id="IPR008947">
    <property type="entry name" value="PLipase_C/P1_nuclease_dom_sf"/>
</dbReference>
<dbReference type="Gene3D" id="1.10.575.10">
    <property type="entry name" value="P1 Nuclease"/>
    <property type="match status" value="1"/>
</dbReference>
<dbReference type="AlphaFoldDB" id="A4BF01"/>
<gene>
    <name evidence="7" type="ORF">MED297_18648</name>
</gene>
<accession>A4BF01</accession>
<evidence type="ECO:0000256" key="5">
    <source>
        <dbReference type="ARBA" id="ARBA00023157"/>
    </source>
</evidence>
<dbReference type="EMBL" id="AAOE01000011">
    <property type="protein sequence ID" value="EAR09336.1"/>
    <property type="molecule type" value="Genomic_DNA"/>
</dbReference>
<keyword evidence="5" id="KW-1015">Disulfide bond</keyword>
<dbReference type="SUPFAM" id="SSF48537">
    <property type="entry name" value="Phospholipase C/P1 nuclease"/>
    <property type="match status" value="1"/>
</dbReference>
<evidence type="ECO:0000256" key="3">
    <source>
        <dbReference type="ARBA" id="ARBA00022759"/>
    </source>
</evidence>
<dbReference type="GO" id="GO:0046872">
    <property type="term" value="F:metal ion binding"/>
    <property type="evidence" value="ECO:0007669"/>
    <property type="project" value="UniProtKB-KW"/>
</dbReference>
<dbReference type="PANTHER" id="PTHR33146:SF26">
    <property type="entry name" value="ENDONUCLEASE 4"/>
    <property type="match status" value="1"/>
</dbReference>
<evidence type="ECO:0000313" key="7">
    <source>
        <dbReference type="EMBL" id="EAR09336.1"/>
    </source>
</evidence>
<evidence type="ECO:0000256" key="2">
    <source>
        <dbReference type="ARBA" id="ARBA00022723"/>
    </source>
</evidence>
<protein>
    <submittedName>
        <fullName evidence="7">Probable endonuclease</fullName>
    </submittedName>
</protein>
<dbReference type="GO" id="GO:0016788">
    <property type="term" value="F:hydrolase activity, acting on ester bonds"/>
    <property type="evidence" value="ECO:0007669"/>
    <property type="project" value="InterPro"/>
</dbReference>
<keyword evidence="3 7" id="KW-0255">Endonuclease</keyword>
<reference evidence="7 8" key="1">
    <citation type="submission" date="2006-02" db="EMBL/GenBank/DDBJ databases">
        <authorList>
            <person name="Pinhassi J."/>
            <person name="Pedros-Alio C."/>
            <person name="Ferriera S."/>
            <person name="Johnson J."/>
            <person name="Kravitz S."/>
            <person name="Halpern A."/>
            <person name="Remington K."/>
            <person name="Beeson K."/>
            <person name="Tran B."/>
            <person name="Rogers Y.-H."/>
            <person name="Friedman R."/>
            <person name="Venter J.C."/>
        </authorList>
    </citation>
    <scope>NUCLEOTIDE SEQUENCE [LARGE SCALE GENOMIC DNA]</scope>
    <source>
        <strain evidence="7 8">MED297</strain>
    </source>
</reference>
<keyword evidence="1" id="KW-0540">Nuclease</keyword>
<keyword evidence="4" id="KW-0378">Hydrolase</keyword>
<dbReference type="GO" id="GO:0003676">
    <property type="term" value="F:nucleic acid binding"/>
    <property type="evidence" value="ECO:0007669"/>
    <property type="project" value="InterPro"/>
</dbReference>
<dbReference type="HOGENOM" id="CLU_1061173_0_0_6"/>
<keyword evidence="2" id="KW-0479">Metal-binding</keyword>
<name>A4BF01_9GAMM</name>
<evidence type="ECO:0000256" key="1">
    <source>
        <dbReference type="ARBA" id="ARBA00022722"/>
    </source>
</evidence>
<keyword evidence="8" id="KW-1185">Reference proteome</keyword>
<comment type="caution">
    <text evidence="7">The sequence shown here is derived from an EMBL/GenBank/DDBJ whole genome shotgun (WGS) entry which is preliminary data.</text>
</comment>
<evidence type="ECO:0000313" key="8">
    <source>
        <dbReference type="Proteomes" id="UP000005953"/>
    </source>
</evidence>
<organism evidence="7 8">
    <name type="scientific">Reinekea blandensis MED297</name>
    <dbReference type="NCBI Taxonomy" id="314283"/>
    <lineage>
        <taxon>Bacteria</taxon>
        <taxon>Pseudomonadati</taxon>
        <taxon>Pseudomonadota</taxon>
        <taxon>Gammaproteobacteria</taxon>
        <taxon>Oceanospirillales</taxon>
        <taxon>Saccharospirillaceae</taxon>
        <taxon>Reinekea</taxon>
    </lineage>
</organism>
<dbReference type="STRING" id="314283.MED297_18648"/>
<dbReference type="Pfam" id="PF02265">
    <property type="entry name" value="S1-P1_nuclease"/>
    <property type="match status" value="1"/>
</dbReference>
<evidence type="ECO:0000256" key="4">
    <source>
        <dbReference type="ARBA" id="ARBA00022801"/>
    </source>
</evidence>
<dbReference type="Proteomes" id="UP000005953">
    <property type="component" value="Unassembled WGS sequence"/>
</dbReference>
<evidence type="ECO:0000256" key="6">
    <source>
        <dbReference type="ARBA" id="ARBA00023180"/>
    </source>
</evidence>
<dbReference type="PANTHER" id="PTHR33146">
    <property type="entry name" value="ENDONUCLEASE 4"/>
    <property type="match status" value="1"/>
</dbReference>
<dbReference type="GO" id="GO:0004519">
    <property type="term" value="F:endonuclease activity"/>
    <property type="evidence" value="ECO:0007669"/>
    <property type="project" value="UniProtKB-KW"/>
</dbReference>
<proteinExistence type="predicted"/>